<feature type="compositionally biased region" description="Low complexity" evidence="1">
    <location>
        <begin position="351"/>
        <end position="361"/>
    </location>
</feature>
<reference evidence="3" key="1">
    <citation type="journal article" date="2020" name="Stud. Mycol.">
        <title>101 Dothideomycetes genomes: a test case for predicting lifestyles and emergence of pathogens.</title>
        <authorList>
            <person name="Haridas S."/>
            <person name="Albert R."/>
            <person name="Binder M."/>
            <person name="Bloem J."/>
            <person name="Labutti K."/>
            <person name="Salamov A."/>
            <person name="Andreopoulos B."/>
            <person name="Baker S."/>
            <person name="Barry K."/>
            <person name="Bills G."/>
            <person name="Bluhm B."/>
            <person name="Cannon C."/>
            <person name="Castanera R."/>
            <person name="Culley D."/>
            <person name="Daum C."/>
            <person name="Ezra D."/>
            <person name="Gonzalez J."/>
            <person name="Henrissat B."/>
            <person name="Kuo A."/>
            <person name="Liang C."/>
            <person name="Lipzen A."/>
            <person name="Lutzoni F."/>
            <person name="Magnuson J."/>
            <person name="Mondo S."/>
            <person name="Nolan M."/>
            <person name="Ohm R."/>
            <person name="Pangilinan J."/>
            <person name="Park H.-J."/>
            <person name="Ramirez L."/>
            <person name="Alfaro M."/>
            <person name="Sun H."/>
            <person name="Tritt A."/>
            <person name="Yoshinaga Y."/>
            <person name="Zwiers L.-H."/>
            <person name="Turgeon B."/>
            <person name="Goodwin S."/>
            <person name="Spatafora J."/>
            <person name="Crous P."/>
            <person name="Grigoriev I."/>
        </authorList>
    </citation>
    <scope>NUCLEOTIDE SEQUENCE</scope>
    <source>
        <strain evidence="3">CBS 109.77</strain>
    </source>
</reference>
<keyword evidence="2" id="KW-0812">Transmembrane</keyword>
<dbReference type="AlphaFoldDB" id="A0A6A6XQF7"/>
<keyword evidence="2" id="KW-0472">Membrane</keyword>
<gene>
    <name evidence="3" type="ORF">K505DRAFT_371688</name>
</gene>
<feature type="compositionally biased region" description="Low complexity" evidence="1">
    <location>
        <begin position="368"/>
        <end position="409"/>
    </location>
</feature>
<protein>
    <recommendedName>
        <fullName evidence="5">Mid2 domain-containing protein</fullName>
    </recommendedName>
</protein>
<proteinExistence type="predicted"/>
<name>A0A6A6XQF7_9PLEO</name>
<evidence type="ECO:0000256" key="1">
    <source>
        <dbReference type="SAM" id="MobiDB-lite"/>
    </source>
</evidence>
<feature type="compositionally biased region" description="Low complexity" evidence="1">
    <location>
        <begin position="225"/>
        <end position="285"/>
    </location>
</feature>
<keyword evidence="2" id="KW-1133">Transmembrane helix</keyword>
<evidence type="ECO:0000256" key="2">
    <source>
        <dbReference type="SAM" id="Phobius"/>
    </source>
</evidence>
<sequence length="459" mass="46670">MCAVPRCSARCALPHHRVDSGLATAELSPIATCALFDQAGHRITLAAYAMLQYSICAFLAPALASAAAFPWALPEPTFVIPAADDWSPAPTAAPGLGAIELFRRAAGDNTCGYISAKEASSLTCNNSDFVCATNTFYGVHGCCDPNGISTCSIPTTCIPSSLMSASCTDAACSTNSYIAKCTNSDAPSCYEWRYVYSTRTVMTEHGCASSGWTISVQRTFSDGTTSSSLPSEAAVSSDSSSSEASSATDASSTTDATTTSDSAANVQSATASPSTSGGSAAPTTSKKSNVGPIVGGVVGGLAVLGALAFAVVFLILRNRKAKQNAANAATGVSQPMMGGQGPAPGVTEYKPQPGGYPSPGQQFPPTPGQQYGSPAPGGYPPTAAGYYGQENKAWQQQQGVPGQEVGQQPYSNPGSPAPQYSGPSATQPVPFGAVEAGGNPVPGHPQQQPPQPHPVYEAP</sequence>
<feature type="region of interest" description="Disordered" evidence="1">
    <location>
        <begin position="326"/>
        <end position="459"/>
    </location>
</feature>
<keyword evidence="4" id="KW-1185">Reference proteome</keyword>
<evidence type="ECO:0000313" key="3">
    <source>
        <dbReference type="EMBL" id="KAF2798474.1"/>
    </source>
</evidence>
<feature type="compositionally biased region" description="Low complexity" evidence="1">
    <location>
        <begin position="326"/>
        <end position="337"/>
    </location>
</feature>
<feature type="region of interest" description="Disordered" evidence="1">
    <location>
        <begin position="222"/>
        <end position="291"/>
    </location>
</feature>
<feature type="transmembrane region" description="Helical" evidence="2">
    <location>
        <begin position="293"/>
        <end position="316"/>
    </location>
</feature>
<accession>A0A6A6XQF7</accession>
<dbReference type="OrthoDB" id="5347452at2759"/>
<organism evidence="3 4">
    <name type="scientific">Melanomma pulvis-pyrius CBS 109.77</name>
    <dbReference type="NCBI Taxonomy" id="1314802"/>
    <lineage>
        <taxon>Eukaryota</taxon>
        <taxon>Fungi</taxon>
        <taxon>Dikarya</taxon>
        <taxon>Ascomycota</taxon>
        <taxon>Pezizomycotina</taxon>
        <taxon>Dothideomycetes</taxon>
        <taxon>Pleosporomycetidae</taxon>
        <taxon>Pleosporales</taxon>
        <taxon>Melanommataceae</taxon>
        <taxon>Melanomma</taxon>
    </lineage>
</organism>
<evidence type="ECO:0008006" key="5">
    <source>
        <dbReference type="Google" id="ProtNLM"/>
    </source>
</evidence>
<dbReference type="EMBL" id="MU001783">
    <property type="protein sequence ID" value="KAF2798474.1"/>
    <property type="molecule type" value="Genomic_DNA"/>
</dbReference>
<evidence type="ECO:0000313" key="4">
    <source>
        <dbReference type="Proteomes" id="UP000799757"/>
    </source>
</evidence>
<dbReference type="Proteomes" id="UP000799757">
    <property type="component" value="Unassembled WGS sequence"/>
</dbReference>